<evidence type="ECO:0000313" key="2">
    <source>
        <dbReference type="Proteomes" id="UP001153148"/>
    </source>
</evidence>
<feature type="non-terminal residue" evidence="1">
    <location>
        <position position="1"/>
    </location>
</feature>
<feature type="non-terminal residue" evidence="1">
    <location>
        <position position="92"/>
    </location>
</feature>
<protein>
    <submittedName>
        <fullName evidence="1">Uncharacterized protein</fullName>
    </submittedName>
</protein>
<reference evidence="1" key="1">
    <citation type="submission" date="2021-03" db="EMBL/GenBank/DDBJ databases">
        <authorList>
            <person name="Tran Van P."/>
        </authorList>
    </citation>
    <scope>NUCLEOTIDE SEQUENCE</scope>
</reference>
<proteinExistence type="predicted"/>
<name>A0ABN7PHP6_TIMPD</name>
<sequence>TVDKHTTSSRDTSPIHFFGKSLDCDLLQWLNGLRRYYHFFLKMGEDDSRVHTVLGRLVSETGEVPEGGGLLDLPTDITTQKLQLILNTLLQK</sequence>
<evidence type="ECO:0000313" key="1">
    <source>
        <dbReference type="EMBL" id="CAG2065757.1"/>
    </source>
</evidence>
<accession>A0ABN7PHP6</accession>
<organism evidence="1 2">
    <name type="scientific">Timema podura</name>
    <name type="common">Walking stick</name>
    <dbReference type="NCBI Taxonomy" id="61482"/>
    <lineage>
        <taxon>Eukaryota</taxon>
        <taxon>Metazoa</taxon>
        <taxon>Ecdysozoa</taxon>
        <taxon>Arthropoda</taxon>
        <taxon>Hexapoda</taxon>
        <taxon>Insecta</taxon>
        <taxon>Pterygota</taxon>
        <taxon>Neoptera</taxon>
        <taxon>Polyneoptera</taxon>
        <taxon>Phasmatodea</taxon>
        <taxon>Timematodea</taxon>
        <taxon>Timematoidea</taxon>
        <taxon>Timematidae</taxon>
        <taxon>Timema</taxon>
    </lineage>
</organism>
<gene>
    <name evidence="1" type="ORF">TPAB3V08_LOCUS12700</name>
</gene>
<comment type="caution">
    <text evidence="1">The sequence shown here is derived from an EMBL/GenBank/DDBJ whole genome shotgun (WGS) entry which is preliminary data.</text>
</comment>
<dbReference type="Proteomes" id="UP001153148">
    <property type="component" value="Unassembled WGS sequence"/>
</dbReference>
<keyword evidence="2" id="KW-1185">Reference proteome</keyword>
<dbReference type="EMBL" id="CAJPIN010046530">
    <property type="protein sequence ID" value="CAG2065757.1"/>
    <property type="molecule type" value="Genomic_DNA"/>
</dbReference>